<dbReference type="InterPro" id="IPR013424">
    <property type="entry name" value="Ice-binding_C"/>
</dbReference>
<dbReference type="KEGG" id="fmr:Fuma_04532"/>
<feature type="chain" id="PRO_5013021157" description="PEP-CTERM protein-sorting domain-containing protein" evidence="1">
    <location>
        <begin position="44"/>
        <end position="246"/>
    </location>
</feature>
<dbReference type="AlphaFoldDB" id="A0A1P8WLE8"/>
<evidence type="ECO:0008006" key="4">
    <source>
        <dbReference type="Google" id="ProtNLM"/>
    </source>
</evidence>
<reference evidence="2 3" key="1">
    <citation type="journal article" date="2016" name="Front. Microbiol.">
        <title>Fuerstia marisgermanicae gen. nov., sp. nov., an Unusual Member of the Phylum Planctomycetes from the German Wadden Sea.</title>
        <authorList>
            <person name="Kohn T."/>
            <person name="Heuer A."/>
            <person name="Jogler M."/>
            <person name="Vollmers J."/>
            <person name="Boedeker C."/>
            <person name="Bunk B."/>
            <person name="Rast P."/>
            <person name="Borchert D."/>
            <person name="Glockner I."/>
            <person name="Freese H.M."/>
            <person name="Klenk H.P."/>
            <person name="Overmann J."/>
            <person name="Kaster A.K."/>
            <person name="Rohde M."/>
            <person name="Wiegand S."/>
            <person name="Jogler C."/>
        </authorList>
    </citation>
    <scope>NUCLEOTIDE SEQUENCE [LARGE SCALE GENOMIC DNA]</scope>
    <source>
        <strain evidence="2 3">NH11</strain>
    </source>
</reference>
<evidence type="ECO:0000313" key="3">
    <source>
        <dbReference type="Proteomes" id="UP000187735"/>
    </source>
</evidence>
<evidence type="ECO:0000256" key="1">
    <source>
        <dbReference type="SAM" id="SignalP"/>
    </source>
</evidence>
<dbReference type="STRING" id="1891926.Fuma_04532"/>
<dbReference type="EMBL" id="CP017641">
    <property type="protein sequence ID" value="APZ94882.1"/>
    <property type="molecule type" value="Genomic_DNA"/>
</dbReference>
<proteinExistence type="predicted"/>
<keyword evidence="3" id="KW-1185">Reference proteome</keyword>
<organism evidence="2 3">
    <name type="scientific">Fuerstiella marisgermanici</name>
    <dbReference type="NCBI Taxonomy" id="1891926"/>
    <lineage>
        <taxon>Bacteria</taxon>
        <taxon>Pseudomonadati</taxon>
        <taxon>Planctomycetota</taxon>
        <taxon>Planctomycetia</taxon>
        <taxon>Planctomycetales</taxon>
        <taxon>Planctomycetaceae</taxon>
        <taxon>Fuerstiella</taxon>
    </lineage>
</organism>
<accession>A0A1P8WLE8</accession>
<dbReference type="Proteomes" id="UP000187735">
    <property type="component" value="Chromosome"/>
</dbReference>
<dbReference type="PROSITE" id="PS51257">
    <property type="entry name" value="PROKAR_LIPOPROTEIN"/>
    <property type="match status" value="1"/>
</dbReference>
<sequence precursor="true">MFNPRITFTNSFLTRLRIMMNRKRFLPAAVTLLACVFSRTASADLVLSVTPSAPSYNVGDSGFVDVMIYSTSADELDSYLMGVNITGGSGAVFTDPQSESFLSDSDYVFFGRSSSLINALPATTVGAGGSEVTVVDLTEDPLNAFTPLPVTLPGAGLPGLLTRLTFDAVSPGTFGVEVDPSSSFADVGFGNFSYTATGTSFSVNAAAVPEPASVILGGITCLAAGGMWFRRRRNRSSVSREGQGQA</sequence>
<keyword evidence="1" id="KW-0732">Signal</keyword>
<name>A0A1P8WLE8_9PLAN</name>
<gene>
    <name evidence="2" type="ORF">Fuma_04532</name>
</gene>
<dbReference type="NCBIfam" id="TIGR02595">
    <property type="entry name" value="PEP_CTERM"/>
    <property type="match status" value="1"/>
</dbReference>
<evidence type="ECO:0000313" key="2">
    <source>
        <dbReference type="EMBL" id="APZ94882.1"/>
    </source>
</evidence>
<protein>
    <recommendedName>
        <fullName evidence="4">PEP-CTERM protein-sorting domain-containing protein</fullName>
    </recommendedName>
</protein>
<feature type="signal peptide" evidence="1">
    <location>
        <begin position="1"/>
        <end position="43"/>
    </location>
</feature>